<dbReference type="Proteomes" id="UP000610960">
    <property type="component" value="Unassembled WGS sequence"/>
</dbReference>
<dbReference type="PROSITE" id="PS51387">
    <property type="entry name" value="FAD_PCMH"/>
    <property type="match status" value="1"/>
</dbReference>
<accession>A0A830GTV0</accession>
<dbReference type="SUPFAM" id="SSF55103">
    <property type="entry name" value="FAD-linked oxidases, C-terminal domain"/>
    <property type="match status" value="1"/>
</dbReference>
<gene>
    <name evidence="5" type="ORF">GCM10007981_04740</name>
</gene>
<dbReference type="Gene3D" id="3.40.462.40">
    <property type="entry name" value="FAD-linked oxidase, cap domain/gating helix"/>
    <property type="match status" value="1"/>
</dbReference>
<organism evidence="5 6">
    <name type="scientific">Thermocladium modestius</name>
    <dbReference type="NCBI Taxonomy" id="62609"/>
    <lineage>
        <taxon>Archaea</taxon>
        <taxon>Thermoproteota</taxon>
        <taxon>Thermoprotei</taxon>
        <taxon>Thermoproteales</taxon>
        <taxon>Thermoproteaceae</taxon>
        <taxon>Thermocladium</taxon>
    </lineage>
</organism>
<dbReference type="GO" id="GO:0008610">
    <property type="term" value="P:lipid biosynthetic process"/>
    <property type="evidence" value="ECO:0007669"/>
    <property type="project" value="InterPro"/>
</dbReference>
<proteinExistence type="inferred from homology"/>
<dbReference type="PANTHER" id="PTHR46568">
    <property type="entry name" value="ALKYLDIHYDROXYACETONEPHOSPHATE SYNTHASE, PEROXISOMAL"/>
    <property type="match status" value="1"/>
</dbReference>
<dbReference type="InterPro" id="IPR025650">
    <property type="entry name" value="Alkyl-DHAP_Synthase"/>
</dbReference>
<dbReference type="RefSeq" id="WP_188595842.1">
    <property type="nucleotide sequence ID" value="NZ_BMNL01000001.1"/>
</dbReference>
<keyword evidence="3" id="KW-0274">FAD</keyword>
<dbReference type="Pfam" id="PF01565">
    <property type="entry name" value="FAD_binding_4"/>
    <property type="match status" value="1"/>
</dbReference>
<dbReference type="Pfam" id="PF02913">
    <property type="entry name" value="FAD-oxidase_C"/>
    <property type="match status" value="1"/>
</dbReference>
<dbReference type="InterPro" id="IPR004113">
    <property type="entry name" value="FAD-bd_oxidored_4_C"/>
</dbReference>
<name>A0A830GTV0_9CREN</name>
<dbReference type="PANTHER" id="PTHR46568:SF1">
    <property type="entry name" value="ALKYLDIHYDROXYACETONEPHOSPHATE SYNTHASE, PEROXISOMAL"/>
    <property type="match status" value="1"/>
</dbReference>
<dbReference type="InterPro" id="IPR036318">
    <property type="entry name" value="FAD-bd_PCMH-like_sf"/>
</dbReference>
<dbReference type="AlphaFoldDB" id="A0A830GTV0"/>
<keyword evidence="6" id="KW-1185">Reference proteome</keyword>
<evidence type="ECO:0000259" key="4">
    <source>
        <dbReference type="PROSITE" id="PS51387"/>
    </source>
</evidence>
<dbReference type="InterPro" id="IPR016166">
    <property type="entry name" value="FAD-bd_PCMH"/>
</dbReference>
<dbReference type="InterPro" id="IPR016164">
    <property type="entry name" value="FAD-linked_Oxase-like_C"/>
</dbReference>
<evidence type="ECO:0000256" key="3">
    <source>
        <dbReference type="ARBA" id="ARBA00022827"/>
    </source>
</evidence>
<dbReference type="SUPFAM" id="SSF56176">
    <property type="entry name" value="FAD-binding/transporter-associated domain-like"/>
    <property type="match status" value="1"/>
</dbReference>
<dbReference type="InterPro" id="IPR016169">
    <property type="entry name" value="FAD-bd_PCMH_sub2"/>
</dbReference>
<evidence type="ECO:0000256" key="1">
    <source>
        <dbReference type="ARBA" id="ARBA00008000"/>
    </source>
</evidence>
<dbReference type="EMBL" id="BMNL01000001">
    <property type="protein sequence ID" value="GGP19759.1"/>
    <property type="molecule type" value="Genomic_DNA"/>
</dbReference>
<dbReference type="GO" id="GO:0008609">
    <property type="term" value="F:alkylglycerone-phosphate synthase activity"/>
    <property type="evidence" value="ECO:0007669"/>
    <property type="project" value="InterPro"/>
</dbReference>
<comment type="similarity">
    <text evidence="1">Belongs to the FAD-binding oxidoreductase/transferase type 4 family.</text>
</comment>
<keyword evidence="2" id="KW-0285">Flavoprotein</keyword>
<sequence>MQDAVSKLKEALGDRVVTDEAALKRYSRDFWPLLMMRDELGKEIQMPLALVMPGSVDDIKAVLRIARESGSTVVVRGGGSSVTGASAGGGSIVMDISNLNRVLDINEYDLTITVESGARLSDVERRLNELGYSLRHIPQSFNYATIGGLIATLSSGQYSTLYGNVEDAVINMEVVLPNGEVTWLRRNNAPRSSTGPPLKFLFTGSEGMLGVVTKAVLRIVPLPPFEKHGSFKFGSFDDGVKALRDLMVKGIIPAVARLYDDRDSMIRFNEDRPLLIISFEGHYEDLVGDLWGRARSVIEEHGGEYAGAGHFEEWLRTRFNVEDDMEKARRFGLWFDTIEVAATWSRLARLHEDMENSLMGIDGVAAVMAHASHLYLNGACIYFTVLFKPDEAIYGKVWDAAMSVAARDGATISHHHGIGMLRSRSMGEELGGAISIIKSIKDALDPWGILNSRRGMFFPD</sequence>
<dbReference type="GO" id="GO:0071949">
    <property type="term" value="F:FAD binding"/>
    <property type="evidence" value="ECO:0007669"/>
    <property type="project" value="InterPro"/>
</dbReference>
<evidence type="ECO:0000313" key="6">
    <source>
        <dbReference type="Proteomes" id="UP000610960"/>
    </source>
</evidence>
<dbReference type="Gene3D" id="3.30.465.10">
    <property type="match status" value="1"/>
</dbReference>
<dbReference type="OrthoDB" id="26910at2157"/>
<protein>
    <submittedName>
        <fullName evidence="5">Alkyldihydroxyacetonephosphate synthase</fullName>
    </submittedName>
</protein>
<evidence type="ECO:0000313" key="5">
    <source>
        <dbReference type="EMBL" id="GGP19759.1"/>
    </source>
</evidence>
<reference evidence="5" key="2">
    <citation type="submission" date="2020-09" db="EMBL/GenBank/DDBJ databases">
        <authorList>
            <person name="Sun Q."/>
            <person name="Ohkuma M."/>
        </authorList>
    </citation>
    <scope>NUCLEOTIDE SEQUENCE</scope>
    <source>
        <strain evidence="5">JCM 10088</strain>
    </source>
</reference>
<evidence type="ECO:0000256" key="2">
    <source>
        <dbReference type="ARBA" id="ARBA00022630"/>
    </source>
</evidence>
<dbReference type="InterPro" id="IPR006094">
    <property type="entry name" value="Oxid_FAD_bind_N"/>
</dbReference>
<comment type="caution">
    <text evidence="5">The sequence shown here is derived from an EMBL/GenBank/DDBJ whole genome shotgun (WGS) entry which is preliminary data.</text>
</comment>
<reference evidence="5" key="1">
    <citation type="journal article" date="2014" name="Int. J. Syst. Evol. Microbiol.">
        <title>Complete genome sequence of Corynebacterium casei LMG S-19264T (=DSM 44701T), isolated from a smear-ripened cheese.</title>
        <authorList>
            <consortium name="US DOE Joint Genome Institute (JGI-PGF)"/>
            <person name="Walter F."/>
            <person name="Albersmeier A."/>
            <person name="Kalinowski J."/>
            <person name="Ruckert C."/>
        </authorList>
    </citation>
    <scope>NUCLEOTIDE SEQUENCE</scope>
    <source>
        <strain evidence="5">JCM 10088</strain>
    </source>
</reference>
<feature type="domain" description="FAD-binding PCMH-type" evidence="4">
    <location>
        <begin position="43"/>
        <end position="222"/>
    </location>
</feature>